<organism evidence="3 4">
    <name type="scientific">Urochloa decumbens</name>
    <dbReference type="NCBI Taxonomy" id="240449"/>
    <lineage>
        <taxon>Eukaryota</taxon>
        <taxon>Viridiplantae</taxon>
        <taxon>Streptophyta</taxon>
        <taxon>Embryophyta</taxon>
        <taxon>Tracheophyta</taxon>
        <taxon>Spermatophyta</taxon>
        <taxon>Magnoliopsida</taxon>
        <taxon>Liliopsida</taxon>
        <taxon>Poales</taxon>
        <taxon>Poaceae</taxon>
        <taxon>PACMAD clade</taxon>
        <taxon>Panicoideae</taxon>
        <taxon>Panicodae</taxon>
        <taxon>Paniceae</taxon>
        <taxon>Melinidinae</taxon>
        <taxon>Urochloa</taxon>
    </lineage>
</organism>
<protein>
    <recommendedName>
        <fullName evidence="2">Neprosin PEP catalytic domain-containing protein</fullName>
    </recommendedName>
</protein>
<dbReference type="Gene3D" id="3.90.1320.10">
    <property type="entry name" value="Outer-capsid protein sigma 3, large lobe"/>
    <property type="match status" value="1"/>
</dbReference>
<proteinExistence type="predicted"/>
<dbReference type="Proteomes" id="UP001497457">
    <property type="component" value="Chromosome 25rd"/>
</dbReference>
<dbReference type="PROSITE" id="PS52045">
    <property type="entry name" value="NEPROSIN_PEP_CD"/>
    <property type="match status" value="1"/>
</dbReference>
<dbReference type="InterPro" id="IPR025521">
    <property type="entry name" value="Neprosin_propep"/>
</dbReference>
<dbReference type="InterPro" id="IPR004314">
    <property type="entry name" value="Neprosin"/>
</dbReference>
<evidence type="ECO:0000259" key="2">
    <source>
        <dbReference type="PROSITE" id="PS52045"/>
    </source>
</evidence>
<sequence length="414" mass="45644">MAVNMRACLVALVVALAFLFFEGPAMVAATRSAGASVTVQHLRQVRSFLKRVNKAPVKSIQSPDGDIIDCVPISKQPAFDHPLLKNHTIQMQPSSHPGGPYGDSNIAPHLITQTWHQNGKCPENTIPIRRTREEDVLRASSVNWYGKKRPDENLQKFHPEAGVTTGHQYAIASSAAGNYYGTEVSINLWKPTTETTNEFSLTQLWIVAGSYNDNDLNTIEAGWQVYPYIYGDANPRLFVYWTRDAYQSTGCYNLWCSGFVQTSNQIAVGATLAPQSIYGGSQYEFTILVWKDPGSGNWWMRVGGTYVGYWPSDIFTHLANRASLVQWGGEVAPSGNGQTSTQMGSGHFPGEGFGRASYVRNIQTVDSSNYLRSANGLNLINPTPNCYKVRSGTSSNDWGTYIFYGGPGRNRNCP</sequence>
<dbReference type="PANTHER" id="PTHR31589:SF231">
    <property type="entry name" value="OS01G0973100 PROTEIN"/>
    <property type="match status" value="1"/>
</dbReference>
<gene>
    <name evidence="3" type="ORF">URODEC1_LOCUS64489</name>
</gene>
<dbReference type="PANTHER" id="PTHR31589">
    <property type="entry name" value="PROTEIN, PUTATIVE (DUF239)-RELATED-RELATED"/>
    <property type="match status" value="1"/>
</dbReference>
<feature type="signal peptide" evidence="1">
    <location>
        <begin position="1"/>
        <end position="29"/>
    </location>
</feature>
<keyword evidence="4" id="KW-1185">Reference proteome</keyword>
<evidence type="ECO:0000313" key="4">
    <source>
        <dbReference type="Proteomes" id="UP001497457"/>
    </source>
</evidence>
<reference evidence="3 4" key="2">
    <citation type="submission" date="2024-10" db="EMBL/GenBank/DDBJ databases">
        <authorList>
            <person name="Ryan C."/>
        </authorList>
    </citation>
    <scope>NUCLEOTIDE SEQUENCE [LARGE SCALE GENOMIC DNA]</scope>
</reference>
<dbReference type="EMBL" id="OZ075135">
    <property type="protein sequence ID" value="CAL4999711.1"/>
    <property type="molecule type" value="Genomic_DNA"/>
</dbReference>
<dbReference type="AlphaFoldDB" id="A0ABC9BDS8"/>
<reference evidence="4" key="1">
    <citation type="submission" date="2024-06" db="EMBL/GenBank/DDBJ databases">
        <authorList>
            <person name="Ryan C."/>
        </authorList>
    </citation>
    <scope>NUCLEOTIDE SEQUENCE [LARGE SCALE GENOMIC DNA]</scope>
</reference>
<dbReference type="InterPro" id="IPR053168">
    <property type="entry name" value="Glutamic_endopeptidase"/>
</dbReference>
<feature type="domain" description="Neprosin PEP catalytic" evidence="2">
    <location>
        <begin position="161"/>
        <end position="414"/>
    </location>
</feature>
<evidence type="ECO:0000256" key="1">
    <source>
        <dbReference type="SAM" id="SignalP"/>
    </source>
</evidence>
<dbReference type="Pfam" id="PF03080">
    <property type="entry name" value="Neprosin"/>
    <property type="match status" value="1"/>
</dbReference>
<dbReference type="Pfam" id="PF14365">
    <property type="entry name" value="Neprosin_AP"/>
    <property type="match status" value="1"/>
</dbReference>
<evidence type="ECO:0000313" key="3">
    <source>
        <dbReference type="EMBL" id="CAL4999711.1"/>
    </source>
</evidence>
<keyword evidence="1" id="KW-0732">Signal</keyword>
<name>A0ABC9BDS8_9POAL</name>
<accession>A0ABC9BDS8</accession>
<feature type="chain" id="PRO_5044786580" description="Neprosin PEP catalytic domain-containing protein" evidence="1">
    <location>
        <begin position="30"/>
        <end position="414"/>
    </location>
</feature>